<evidence type="ECO:0000259" key="2">
    <source>
        <dbReference type="Pfam" id="PF01557"/>
    </source>
</evidence>
<keyword evidence="3" id="KW-0378">Hydrolase</keyword>
<keyword evidence="4" id="KW-1185">Reference proteome</keyword>
<dbReference type="EMBL" id="JAUEPH010000002">
    <property type="protein sequence ID" value="MDN3203483.1"/>
    <property type="molecule type" value="Genomic_DNA"/>
</dbReference>
<dbReference type="InterPro" id="IPR011234">
    <property type="entry name" value="Fumarylacetoacetase-like_C"/>
</dbReference>
<reference evidence="3" key="1">
    <citation type="submission" date="2023-06" db="EMBL/GenBank/DDBJ databases">
        <title>Robiginitalea aurantiacus sp. nov. and Algoriphagus sediminis sp. nov., isolated from coastal sediment.</title>
        <authorList>
            <person name="Zhou Z.Y."/>
            <person name="An J."/>
            <person name="Jia Y.W."/>
            <person name="Du Z.J."/>
        </authorList>
    </citation>
    <scope>NUCLEOTIDE SEQUENCE</scope>
    <source>
        <strain evidence="3">C2-7</strain>
    </source>
</reference>
<organism evidence="3 4">
    <name type="scientific">Algoriphagus sediminis</name>
    <dbReference type="NCBI Taxonomy" id="3057113"/>
    <lineage>
        <taxon>Bacteria</taxon>
        <taxon>Pseudomonadati</taxon>
        <taxon>Bacteroidota</taxon>
        <taxon>Cytophagia</taxon>
        <taxon>Cytophagales</taxon>
        <taxon>Cyclobacteriaceae</taxon>
        <taxon>Algoriphagus</taxon>
    </lineage>
</organism>
<feature type="domain" description="Fumarylacetoacetase-like C-terminal" evidence="2">
    <location>
        <begin position="2"/>
        <end position="200"/>
    </location>
</feature>
<evidence type="ECO:0000313" key="3">
    <source>
        <dbReference type="EMBL" id="MDN3203483.1"/>
    </source>
</evidence>
<protein>
    <submittedName>
        <fullName evidence="3">Fumarylacetoacetate hydrolase family protein</fullName>
    </submittedName>
</protein>
<dbReference type="InterPro" id="IPR036663">
    <property type="entry name" value="Fumarylacetoacetase_C_sf"/>
</dbReference>
<accession>A0ABT7YAE9</accession>
<keyword evidence="1" id="KW-0479">Metal-binding</keyword>
<dbReference type="SUPFAM" id="SSF56529">
    <property type="entry name" value="FAH"/>
    <property type="match status" value="1"/>
</dbReference>
<dbReference type="Proteomes" id="UP001171916">
    <property type="component" value="Unassembled WGS sequence"/>
</dbReference>
<evidence type="ECO:0000313" key="4">
    <source>
        <dbReference type="Proteomes" id="UP001171916"/>
    </source>
</evidence>
<name>A0ABT7YAE9_9BACT</name>
<dbReference type="Pfam" id="PF01557">
    <property type="entry name" value="FAA_hydrolase"/>
    <property type="match status" value="1"/>
</dbReference>
<dbReference type="Gene3D" id="3.90.850.10">
    <property type="entry name" value="Fumarylacetoacetase-like, C-terminal domain"/>
    <property type="match status" value="1"/>
</dbReference>
<sequence length="203" mass="22929">MKVVAIGRNYAAHIEELKNEKPSKPVVFLKPETAILKPGMPFYYPDFSNNVHHEIELVLKICKPGKFIQKKFAHRYFEEIGLGIDFTARDLQQECKEKGLPWEIAKGFNGSAPIGEFMPVSEFQDLGNIDFHLDVNGETRQKGNTSHLLFDFGTIIEYVSQFFLLKKGDLIYTGTPAGVGPVQIGDHLEGFIGDKKMLELEIK</sequence>
<dbReference type="RefSeq" id="WP_289999044.1">
    <property type="nucleotide sequence ID" value="NZ_JAUEPH010000002.1"/>
</dbReference>
<comment type="caution">
    <text evidence="3">The sequence shown here is derived from an EMBL/GenBank/DDBJ whole genome shotgun (WGS) entry which is preliminary data.</text>
</comment>
<dbReference type="GO" id="GO:0016787">
    <property type="term" value="F:hydrolase activity"/>
    <property type="evidence" value="ECO:0007669"/>
    <property type="project" value="UniProtKB-KW"/>
</dbReference>
<dbReference type="PANTHER" id="PTHR11820:SF7">
    <property type="entry name" value="ACYLPYRUVASE FAHD1, MITOCHONDRIAL"/>
    <property type="match status" value="1"/>
</dbReference>
<gene>
    <name evidence="3" type="ORF">QVH07_04960</name>
</gene>
<evidence type="ECO:0000256" key="1">
    <source>
        <dbReference type="ARBA" id="ARBA00022723"/>
    </source>
</evidence>
<proteinExistence type="predicted"/>
<dbReference type="PANTHER" id="PTHR11820">
    <property type="entry name" value="ACYLPYRUVASE"/>
    <property type="match status" value="1"/>
</dbReference>